<dbReference type="Proteomes" id="UP000663992">
    <property type="component" value="Unassembled WGS sequence"/>
</dbReference>
<organism evidence="1 2">
    <name type="scientific">Bowmanella yangjiangensis</name>
    <dbReference type="NCBI Taxonomy" id="2811230"/>
    <lineage>
        <taxon>Bacteria</taxon>
        <taxon>Pseudomonadati</taxon>
        <taxon>Pseudomonadota</taxon>
        <taxon>Gammaproteobacteria</taxon>
        <taxon>Alteromonadales</taxon>
        <taxon>Alteromonadaceae</taxon>
        <taxon>Bowmanella</taxon>
    </lineage>
</organism>
<sequence length="68" mass="7816">VKVRGADDVDIALLDLEKGRRRWRVASASRHDLGQLRRHRGDMPDGDVQYLQQAYQHALNNPWGVLQP</sequence>
<comment type="caution">
    <text evidence="1">The sequence shown here is derived from an EMBL/GenBank/DDBJ whole genome shotgun (WGS) entry which is preliminary data.</text>
</comment>
<name>A0ABS3D3S1_9ALTE</name>
<evidence type="ECO:0000313" key="2">
    <source>
        <dbReference type="Proteomes" id="UP000663992"/>
    </source>
</evidence>
<dbReference type="RefSeq" id="WP_206597157.1">
    <property type="nucleotide sequence ID" value="NZ_JAFKCS010000734.1"/>
</dbReference>
<dbReference type="EMBL" id="JAFKCS010000734">
    <property type="protein sequence ID" value="MBN7823440.1"/>
    <property type="molecule type" value="Genomic_DNA"/>
</dbReference>
<dbReference type="Pfam" id="PF06293">
    <property type="entry name" value="Kdo"/>
    <property type="match status" value="1"/>
</dbReference>
<proteinExistence type="predicted"/>
<protein>
    <submittedName>
        <fullName evidence="1">Uncharacterized protein</fullName>
    </submittedName>
</protein>
<keyword evidence="2" id="KW-1185">Reference proteome</keyword>
<evidence type="ECO:0000313" key="1">
    <source>
        <dbReference type="EMBL" id="MBN7823440.1"/>
    </source>
</evidence>
<gene>
    <name evidence="1" type="ORF">J0A65_26470</name>
</gene>
<reference evidence="1 2" key="1">
    <citation type="submission" date="2021-03" db="EMBL/GenBank/DDBJ databases">
        <title>novel species isolated from a fishpond in China.</title>
        <authorList>
            <person name="Lu H."/>
            <person name="Cai Z."/>
        </authorList>
    </citation>
    <scope>NUCLEOTIDE SEQUENCE [LARGE SCALE GENOMIC DNA]</scope>
    <source>
        <strain evidence="1 2">Y57</strain>
    </source>
</reference>
<feature type="non-terminal residue" evidence="1">
    <location>
        <position position="1"/>
    </location>
</feature>
<accession>A0ABS3D3S1</accession>